<dbReference type="Pfam" id="PF03108">
    <property type="entry name" value="DBD_Tnp_Mut"/>
    <property type="match status" value="1"/>
</dbReference>
<dbReference type="Proteomes" id="UP000323000">
    <property type="component" value="Chromosome 8"/>
</dbReference>
<evidence type="ECO:0000256" key="1">
    <source>
        <dbReference type="SAM" id="MobiDB-lite"/>
    </source>
</evidence>
<evidence type="ECO:0000313" key="5">
    <source>
        <dbReference type="Proteomes" id="UP000323000"/>
    </source>
</evidence>
<keyword evidence="5" id="KW-1185">Reference proteome</keyword>
<evidence type="ECO:0008006" key="6">
    <source>
        <dbReference type="Google" id="ProtNLM"/>
    </source>
</evidence>
<dbReference type="PANTHER" id="PTHR31973:SF187">
    <property type="entry name" value="MUTATOR TRANSPOSASE MUDRA PROTEIN"/>
    <property type="match status" value="1"/>
</dbReference>
<organism evidence="4 5">
    <name type="scientific">Acer yangbiense</name>
    <dbReference type="NCBI Taxonomy" id="1000413"/>
    <lineage>
        <taxon>Eukaryota</taxon>
        <taxon>Viridiplantae</taxon>
        <taxon>Streptophyta</taxon>
        <taxon>Embryophyta</taxon>
        <taxon>Tracheophyta</taxon>
        <taxon>Spermatophyta</taxon>
        <taxon>Magnoliopsida</taxon>
        <taxon>eudicotyledons</taxon>
        <taxon>Gunneridae</taxon>
        <taxon>Pentapetalae</taxon>
        <taxon>rosids</taxon>
        <taxon>malvids</taxon>
        <taxon>Sapindales</taxon>
        <taxon>Sapindaceae</taxon>
        <taxon>Hippocastanoideae</taxon>
        <taxon>Acereae</taxon>
        <taxon>Acer</taxon>
    </lineage>
</organism>
<dbReference type="AlphaFoldDB" id="A0A5C7HJI6"/>
<feature type="region of interest" description="Disordered" evidence="1">
    <location>
        <begin position="1"/>
        <end position="37"/>
    </location>
</feature>
<feature type="compositionally biased region" description="Acidic residues" evidence="1">
    <location>
        <begin position="8"/>
        <end position="35"/>
    </location>
</feature>
<sequence>MVLRNEGVDLDDGVEDEGVDLDDGVEDESGVEDEGQTFGSKEEMRDIFREYAIREVVTLGRIKNDLVRQTYVCKSDGCPWRTHGSQTIDKKSFIIKTLVDKHDCHRVHNNNEAKVKWITSKVESLVKSNPIVSAKLLGDLLLERYLRQYAYTLNQTNPGTAIRIKIQRQLTTFHRLFLSFQAQKQGFLEGCRPFIGLIRCHLKGPCGGMLLSAVALDANNCIFPLTVCICKKKTKFSWIWFINNLKMFLQFPQDKHLCFMSDKQKGFITALETHFPLASTRFYARRIYANFRSSYPGNNYKKMF</sequence>
<dbReference type="InterPro" id="IPR004332">
    <property type="entry name" value="Transposase_MuDR"/>
</dbReference>
<dbReference type="InterPro" id="IPR018289">
    <property type="entry name" value="MULE_transposase_dom"/>
</dbReference>
<reference evidence="5" key="1">
    <citation type="journal article" date="2019" name="Gigascience">
        <title>De novo genome assembly of the endangered Acer yangbiense, a plant species with extremely small populations endemic to Yunnan Province, China.</title>
        <authorList>
            <person name="Yang J."/>
            <person name="Wariss H.M."/>
            <person name="Tao L."/>
            <person name="Zhang R."/>
            <person name="Yun Q."/>
            <person name="Hollingsworth P."/>
            <person name="Dao Z."/>
            <person name="Luo G."/>
            <person name="Guo H."/>
            <person name="Ma Y."/>
            <person name="Sun W."/>
        </authorList>
    </citation>
    <scope>NUCLEOTIDE SEQUENCE [LARGE SCALE GENOMIC DNA]</scope>
    <source>
        <strain evidence="5">cv. Malutang</strain>
    </source>
</reference>
<dbReference type="Pfam" id="PF10551">
    <property type="entry name" value="MULE"/>
    <property type="match status" value="1"/>
</dbReference>
<accession>A0A5C7HJI6</accession>
<evidence type="ECO:0000259" key="3">
    <source>
        <dbReference type="Pfam" id="PF10551"/>
    </source>
</evidence>
<evidence type="ECO:0000259" key="2">
    <source>
        <dbReference type="Pfam" id="PF03108"/>
    </source>
</evidence>
<dbReference type="EMBL" id="VAHF01000008">
    <property type="protein sequence ID" value="TXG57038.1"/>
    <property type="molecule type" value="Genomic_DNA"/>
</dbReference>
<name>A0A5C7HJI6_9ROSI</name>
<feature type="domain" description="MULE transposase" evidence="3">
    <location>
        <begin position="201"/>
        <end position="289"/>
    </location>
</feature>
<evidence type="ECO:0000313" key="4">
    <source>
        <dbReference type="EMBL" id="TXG57038.1"/>
    </source>
</evidence>
<feature type="domain" description="Transposase MuDR plant" evidence="2">
    <location>
        <begin position="35"/>
        <end position="95"/>
    </location>
</feature>
<protein>
    <recommendedName>
        <fullName evidence="6">Transposase MuDR plant domain-containing protein</fullName>
    </recommendedName>
</protein>
<dbReference type="OrthoDB" id="1918246at2759"/>
<dbReference type="PANTHER" id="PTHR31973">
    <property type="entry name" value="POLYPROTEIN, PUTATIVE-RELATED"/>
    <property type="match status" value="1"/>
</dbReference>
<proteinExistence type="predicted"/>
<gene>
    <name evidence="4" type="ORF">EZV62_018351</name>
</gene>
<comment type="caution">
    <text evidence="4">The sequence shown here is derived from an EMBL/GenBank/DDBJ whole genome shotgun (WGS) entry which is preliminary data.</text>
</comment>